<accession>A0ACB8QDD6</accession>
<keyword evidence="2" id="KW-1185">Reference proteome</keyword>
<name>A0ACB8QDD6_9AGAM</name>
<evidence type="ECO:0000313" key="2">
    <source>
        <dbReference type="Proteomes" id="UP000814128"/>
    </source>
</evidence>
<protein>
    <submittedName>
        <fullName evidence="1">MFS general substrate transporter</fullName>
    </submittedName>
</protein>
<reference evidence="1" key="1">
    <citation type="submission" date="2021-02" db="EMBL/GenBank/DDBJ databases">
        <authorList>
            <consortium name="DOE Joint Genome Institute"/>
            <person name="Ahrendt S."/>
            <person name="Looney B.P."/>
            <person name="Miyauchi S."/>
            <person name="Morin E."/>
            <person name="Drula E."/>
            <person name="Courty P.E."/>
            <person name="Chicoki N."/>
            <person name="Fauchery L."/>
            <person name="Kohler A."/>
            <person name="Kuo A."/>
            <person name="Labutti K."/>
            <person name="Pangilinan J."/>
            <person name="Lipzen A."/>
            <person name="Riley R."/>
            <person name="Andreopoulos W."/>
            <person name="He G."/>
            <person name="Johnson J."/>
            <person name="Barry K.W."/>
            <person name="Grigoriev I.V."/>
            <person name="Nagy L."/>
            <person name="Hibbett D."/>
            <person name="Henrissat B."/>
            <person name="Matheny P.B."/>
            <person name="Labbe J."/>
            <person name="Martin F."/>
        </authorList>
    </citation>
    <scope>NUCLEOTIDE SEQUENCE</scope>
    <source>
        <strain evidence="1">EC-137</strain>
    </source>
</reference>
<dbReference type="EMBL" id="MU273685">
    <property type="protein sequence ID" value="KAI0029301.1"/>
    <property type="molecule type" value="Genomic_DNA"/>
</dbReference>
<comment type="caution">
    <text evidence="1">The sequence shown here is derived from an EMBL/GenBank/DDBJ whole genome shotgun (WGS) entry which is preliminary data.</text>
</comment>
<reference evidence="1" key="2">
    <citation type="journal article" date="2022" name="New Phytol.">
        <title>Evolutionary transition to the ectomycorrhizal habit in the genomes of a hyperdiverse lineage of mushroom-forming fungi.</title>
        <authorList>
            <person name="Looney B."/>
            <person name="Miyauchi S."/>
            <person name="Morin E."/>
            <person name="Drula E."/>
            <person name="Courty P.E."/>
            <person name="Kohler A."/>
            <person name="Kuo A."/>
            <person name="LaButti K."/>
            <person name="Pangilinan J."/>
            <person name="Lipzen A."/>
            <person name="Riley R."/>
            <person name="Andreopoulos W."/>
            <person name="He G."/>
            <person name="Johnson J."/>
            <person name="Nolan M."/>
            <person name="Tritt A."/>
            <person name="Barry K.W."/>
            <person name="Grigoriev I.V."/>
            <person name="Nagy L.G."/>
            <person name="Hibbett D."/>
            <person name="Henrissat B."/>
            <person name="Matheny P.B."/>
            <person name="Labbe J."/>
            <person name="Martin F.M."/>
        </authorList>
    </citation>
    <scope>NUCLEOTIDE SEQUENCE</scope>
    <source>
        <strain evidence="1">EC-137</strain>
    </source>
</reference>
<organism evidence="1 2">
    <name type="scientific">Vararia minispora EC-137</name>
    <dbReference type="NCBI Taxonomy" id="1314806"/>
    <lineage>
        <taxon>Eukaryota</taxon>
        <taxon>Fungi</taxon>
        <taxon>Dikarya</taxon>
        <taxon>Basidiomycota</taxon>
        <taxon>Agaricomycotina</taxon>
        <taxon>Agaricomycetes</taxon>
        <taxon>Russulales</taxon>
        <taxon>Lachnocladiaceae</taxon>
        <taxon>Vararia</taxon>
    </lineage>
</organism>
<gene>
    <name evidence="1" type="ORF">K488DRAFT_56682</name>
</gene>
<dbReference type="Proteomes" id="UP000814128">
    <property type="component" value="Unassembled WGS sequence"/>
</dbReference>
<proteinExistence type="predicted"/>
<sequence>MSTPDSPSADSSTSTQATIPVVFPDGGVRGWMQVLGTFFFIFNSWGLVNSYGAFQTTYETSVLASSSPSSIAWIGSTQAFILLLLGSVSGPVFDRGYFTSQVIAGSFLITFGMFMTSLGTTFWQILLAQGVCFGLGAGLVFIPSVAVLATYFKRRRALVLGIAASASGLGGVVYPVILRQLSGRIGFGWATRIIAFTALGTLALSSAVMRRRDIPIAKRQLIDTSAFHDLPYVLFTTGMIFGFMASYIPFFYISAYATAKTSASPALAFYYVPILNAASIFGRIAPNWLADFFGAINVLIPCAFACAVLAFAWIRIETAASLLAFTILYGCFVGSFVSLPAAALANLTSDIKVVGTRMGMSFTCAGIGVLVGNPIAGALIDLEAESFVRMQVFCGVILLASGLFMAAARVAKTGFVQWAWV</sequence>
<evidence type="ECO:0000313" key="1">
    <source>
        <dbReference type="EMBL" id="KAI0029301.1"/>
    </source>
</evidence>